<evidence type="ECO:0000256" key="2">
    <source>
        <dbReference type="ARBA" id="ARBA00023015"/>
    </source>
</evidence>
<name>A0A1W2AJ77_9FLAO</name>
<keyword evidence="2" id="KW-0805">Transcription regulation</keyword>
<dbReference type="GO" id="GO:0003677">
    <property type="term" value="F:DNA binding"/>
    <property type="evidence" value="ECO:0007669"/>
    <property type="project" value="UniProtKB-KW"/>
</dbReference>
<dbReference type="SUPFAM" id="SSF46894">
    <property type="entry name" value="C-terminal effector domain of the bipartite response regulators"/>
    <property type="match status" value="1"/>
</dbReference>
<sequence>MEKINVAIVDDHVLFTGALSEMVNQLERYVVSFRAENGKDFIEKVQNEENKIPQIILLDLNMPLMDGFETLMWIKNKKIDAKVLILSMNDDEQGIVRSIRLGASGYLLKNVSPSTLEEAMDEIIKDGFYHSDMVSNALLHSMKRKGNSVIDDLKRNELTFLRFACTDRTYKEIAEEMNLSHKTVDGYRKNLFEKLNVKSRVGLVLFAMHHKLID</sequence>
<dbReference type="EMBL" id="FWXS01000004">
    <property type="protein sequence ID" value="SMC60572.1"/>
    <property type="molecule type" value="Genomic_DNA"/>
</dbReference>
<dbReference type="RefSeq" id="WP_084017118.1">
    <property type="nucleotide sequence ID" value="NZ_FWXS01000004.1"/>
</dbReference>
<dbReference type="SUPFAM" id="SSF52172">
    <property type="entry name" value="CheY-like"/>
    <property type="match status" value="1"/>
</dbReference>
<evidence type="ECO:0000256" key="5">
    <source>
        <dbReference type="PROSITE-ProRule" id="PRU00169"/>
    </source>
</evidence>
<dbReference type="AlphaFoldDB" id="A0A1W2AJ77"/>
<dbReference type="InterPro" id="IPR000792">
    <property type="entry name" value="Tscrpt_reg_LuxR_C"/>
</dbReference>
<dbReference type="PROSITE" id="PS50043">
    <property type="entry name" value="HTH_LUXR_2"/>
    <property type="match status" value="1"/>
</dbReference>
<dbReference type="CDD" id="cd06170">
    <property type="entry name" value="LuxR_C_like"/>
    <property type="match status" value="1"/>
</dbReference>
<dbReference type="PANTHER" id="PTHR43214:SF41">
    <property type="entry name" value="NITRATE_NITRITE RESPONSE REGULATOR PROTEIN NARP"/>
    <property type="match status" value="1"/>
</dbReference>
<evidence type="ECO:0000256" key="4">
    <source>
        <dbReference type="ARBA" id="ARBA00023163"/>
    </source>
</evidence>
<gene>
    <name evidence="8" type="ORF">SAMN06296427_104207</name>
</gene>
<dbReference type="SMART" id="SM00448">
    <property type="entry name" value="REC"/>
    <property type="match status" value="1"/>
</dbReference>
<dbReference type="Proteomes" id="UP000192393">
    <property type="component" value="Unassembled WGS sequence"/>
</dbReference>
<evidence type="ECO:0000259" key="7">
    <source>
        <dbReference type="PROSITE" id="PS50110"/>
    </source>
</evidence>
<evidence type="ECO:0000313" key="9">
    <source>
        <dbReference type="Proteomes" id="UP000192393"/>
    </source>
</evidence>
<reference evidence="8 9" key="1">
    <citation type="submission" date="2017-04" db="EMBL/GenBank/DDBJ databases">
        <authorList>
            <person name="Afonso C.L."/>
            <person name="Miller P.J."/>
            <person name="Scott M.A."/>
            <person name="Spackman E."/>
            <person name="Goraichik I."/>
            <person name="Dimitrov K.M."/>
            <person name="Suarez D.L."/>
            <person name="Swayne D.E."/>
        </authorList>
    </citation>
    <scope>NUCLEOTIDE SEQUENCE [LARGE SCALE GENOMIC DNA]</scope>
    <source>
        <strain evidence="8 9">CGMCC 1.12708</strain>
    </source>
</reference>
<dbReference type="InterPro" id="IPR039420">
    <property type="entry name" value="WalR-like"/>
</dbReference>
<feature type="domain" description="Response regulatory" evidence="7">
    <location>
        <begin position="5"/>
        <end position="124"/>
    </location>
</feature>
<dbReference type="SMART" id="SM00421">
    <property type="entry name" value="HTH_LUXR"/>
    <property type="match status" value="1"/>
</dbReference>
<evidence type="ECO:0000256" key="1">
    <source>
        <dbReference type="ARBA" id="ARBA00022553"/>
    </source>
</evidence>
<dbReference type="InterPro" id="IPR011006">
    <property type="entry name" value="CheY-like_superfamily"/>
</dbReference>
<protein>
    <submittedName>
        <fullName evidence="8">Two component transcriptional regulator, LuxR family</fullName>
    </submittedName>
</protein>
<keyword evidence="4" id="KW-0804">Transcription</keyword>
<keyword evidence="9" id="KW-1185">Reference proteome</keyword>
<dbReference type="Pfam" id="PF00196">
    <property type="entry name" value="GerE"/>
    <property type="match status" value="1"/>
</dbReference>
<dbReference type="STRING" id="1434700.SAMN06296427_104207"/>
<evidence type="ECO:0000313" key="8">
    <source>
        <dbReference type="EMBL" id="SMC60572.1"/>
    </source>
</evidence>
<organism evidence="8 9">
    <name type="scientific">Moheibacter sediminis</name>
    <dbReference type="NCBI Taxonomy" id="1434700"/>
    <lineage>
        <taxon>Bacteria</taxon>
        <taxon>Pseudomonadati</taxon>
        <taxon>Bacteroidota</taxon>
        <taxon>Flavobacteriia</taxon>
        <taxon>Flavobacteriales</taxon>
        <taxon>Weeksellaceae</taxon>
        <taxon>Moheibacter</taxon>
    </lineage>
</organism>
<dbReference type="Pfam" id="PF00072">
    <property type="entry name" value="Response_reg"/>
    <property type="match status" value="1"/>
</dbReference>
<feature type="domain" description="HTH luxR-type" evidence="6">
    <location>
        <begin position="146"/>
        <end position="211"/>
    </location>
</feature>
<evidence type="ECO:0000259" key="6">
    <source>
        <dbReference type="PROSITE" id="PS50043"/>
    </source>
</evidence>
<dbReference type="InterPro" id="IPR001789">
    <property type="entry name" value="Sig_transdc_resp-reg_receiver"/>
</dbReference>
<dbReference type="GO" id="GO:0000160">
    <property type="term" value="P:phosphorelay signal transduction system"/>
    <property type="evidence" value="ECO:0007669"/>
    <property type="project" value="InterPro"/>
</dbReference>
<dbReference type="Gene3D" id="3.40.50.2300">
    <property type="match status" value="1"/>
</dbReference>
<keyword evidence="1 5" id="KW-0597">Phosphoprotein</keyword>
<proteinExistence type="predicted"/>
<dbReference type="CDD" id="cd17535">
    <property type="entry name" value="REC_NarL-like"/>
    <property type="match status" value="1"/>
</dbReference>
<dbReference type="InterPro" id="IPR058245">
    <property type="entry name" value="NreC/VraR/RcsB-like_REC"/>
</dbReference>
<dbReference type="GO" id="GO:0006355">
    <property type="term" value="P:regulation of DNA-templated transcription"/>
    <property type="evidence" value="ECO:0007669"/>
    <property type="project" value="InterPro"/>
</dbReference>
<dbReference type="InterPro" id="IPR016032">
    <property type="entry name" value="Sig_transdc_resp-reg_C-effctor"/>
</dbReference>
<dbReference type="PROSITE" id="PS50110">
    <property type="entry name" value="RESPONSE_REGULATORY"/>
    <property type="match status" value="1"/>
</dbReference>
<accession>A0A1W2AJ77</accession>
<dbReference type="PANTHER" id="PTHR43214">
    <property type="entry name" value="TWO-COMPONENT RESPONSE REGULATOR"/>
    <property type="match status" value="1"/>
</dbReference>
<keyword evidence="3" id="KW-0238">DNA-binding</keyword>
<dbReference type="OrthoDB" id="9797341at2"/>
<evidence type="ECO:0000256" key="3">
    <source>
        <dbReference type="ARBA" id="ARBA00023125"/>
    </source>
</evidence>
<feature type="modified residue" description="4-aspartylphosphate" evidence="5">
    <location>
        <position position="59"/>
    </location>
</feature>
<dbReference type="PROSITE" id="PS00622">
    <property type="entry name" value="HTH_LUXR_1"/>
    <property type="match status" value="1"/>
</dbReference>